<evidence type="ECO:0000256" key="17">
    <source>
        <dbReference type="ARBA" id="ARBA00023284"/>
    </source>
</evidence>
<dbReference type="PANTHER" id="PTHR11690">
    <property type="entry name" value="AMILORIDE-SENSITIVE SODIUM CHANNEL-RELATED"/>
    <property type="match status" value="1"/>
</dbReference>
<comment type="similarity">
    <text evidence="3 19">Belongs to the amiloride-sensitive sodium channel (TC 1.A.6) family.</text>
</comment>
<evidence type="ECO:0000256" key="4">
    <source>
        <dbReference type="ARBA" id="ARBA00012278"/>
    </source>
</evidence>
<evidence type="ECO:0000256" key="10">
    <source>
        <dbReference type="ARBA" id="ARBA00022989"/>
    </source>
</evidence>
<reference evidence="22" key="1">
    <citation type="journal article" date="2020" name="bioRxiv">
        <title>Chromosome-level reference genome of the European wasp spider Argiope bruennichi: a resource for studies on range expansion and evolutionary adaptation.</title>
        <authorList>
            <person name="Sheffer M.M."/>
            <person name="Hoppe A."/>
            <person name="Krehenwinkel H."/>
            <person name="Uhl G."/>
            <person name="Kuss A.W."/>
            <person name="Jensen L."/>
            <person name="Jensen C."/>
            <person name="Gillespie R.G."/>
            <person name="Hoff K.J."/>
            <person name="Prost S."/>
        </authorList>
    </citation>
    <scope>NUCLEOTIDE SEQUENCE</scope>
</reference>
<feature type="transmembrane region" description="Helical" evidence="20">
    <location>
        <begin position="793"/>
        <end position="814"/>
    </location>
</feature>
<keyword evidence="9" id="KW-0256">Endoplasmic reticulum</keyword>
<evidence type="ECO:0000256" key="11">
    <source>
        <dbReference type="ARBA" id="ARBA00023002"/>
    </source>
</evidence>
<gene>
    <name evidence="22" type="ORF">HNY73_004277</name>
</gene>
<dbReference type="Proteomes" id="UP000807504">
    <property type="component" value="Unassembled WGS sequence"/>
</dbReference>
<keyword evidence="17" id="KW-0676">Redox-active center</keyword>
<keyword evidence="14 20" id="KW-0472">Membrane</keyword>
<evidence type="ECO:0000256" key="3">
    <source>
        <dbReference type="ARBA" id="ARBA00007193"/>
    </source>
</evidence>
<keyword evidence="13 19" id="KW-0406">Ion transport</keyword>
<dbReference type="GO" id="GO:0047057">
    <property type="term" value="F:vitamin-K-epoxide reductase (warfarin-sensitive) activity"/>
    <property type="evidence" value="ECO:0007669"/>
    <property type="project" value="UniProtKB-EC"/>
</dbReference>
<dbReference type="PANTHER" id="PTHR11690:SF248">
    <property type="entry name" value="PICKPOCKET 17, ISOFORM A"/>
    <property type="match status" value="1"/>
</dbReference>
<dbReference type="InterPro" id="IPR012932">
    <property type="entry name" value="VKOR"/>
</dbReference>
<proteinExistence type="inferred from homology"/>
<dbReference type="GO" id="GO:0015280">
    <property type="term" value="F:ligand-gated sodium channel activity"/>
    <property type="evidence" value="ECO:0007669"/>
    <property type="project" value="TreeGrafter"/>
</dbReference>
<evidence type="ECO:0000256" key="9">
    <source>
        <dbReference type="ARBA" id="ARBA00022824"/>
    </source>
</evidence>
<feature type="transmembrane region" description="Helical" evidence="20">
    <location>
        <begin position="766"/>
        <end position="786"/>
    </location>
</feature>
<dbReference type="Gene3D" id="1.10.287.770">
    <property type="entry name" value="YojJ-like"/>
    <property type="match status" value="2"/>
</dbReference>
<dbReference type="CDD" id="cd12917">
    <property type="entry name" value="VKOR_euk"/>
    <property type="match status" value="1"/>
</dbReference>
<evidence type="ECO:0000313" key="22">
    <source>
        <dbReference type="EMBL" id="KAF8792708.1"/>
    </source>
</evidence>
<feature type="transmembrane region" description="Helical" evidence="20">
    <location>
        <begin position="888"/>
        <end position="906"/>
    </location>
</feature>
<comment type="similarity">
    <text evidence="2">Belongs to the VKOR family.</text>
</comment>
<dbReference type="Gene3D" id="1.20.1440.130">
    <property type="entry name" value="VKOR domain"/>
    <property type="match status" value="1"/>
</dbReference>
<dbReference type="EC" id="1.17.4.4" evidence="4"/>
<keyword evidence="11" id="KW-0560">Oxidoreductase</keyword>
<keyword evidence="15" id="KW-1015">Disulfide bond</keyword>
<keyword evidence="6 19" id="KW-0894">Sodium channel</keyword>
<evidence type="ECO:0000256" key="12">
    <source>
        <dbReference type="ARBA" id="ARBA00023053"/>
    </source>
</evidence>
<organism evidence="22 23">
    <name type="scientific">Argiope bruennichi</name>
    <name type="common">Wasp spider</name>
    <name type="synonym">Aranea bruennichi</name>
    <dbReference type="NCBI Taxonomy" id="94029"/>
    <lineage>
        <taxon>Eukaryota</taxon>
        <taxon>Metazoa</taxon>
        <taxon>Ecdysozoa</taxon>
        <taxon>Arthropoda</taxon>
        <taxon>Chelicerata</taxon>
        <taxon>Arachnida</taxon>
        <taxon>Araneae</taxon>
        <taxon>Araneomorphae</taxon>
        <taxon>Entelegynae</taxon>
        <taxon>Araneoidea</taxon>
        <taxon>Araneidae</taxon>
        <taxon>Argiope</taxon>
    </lineage>
</organism>
<dbReference type="Gene3D" id="2.60.470.10">
    <property type="entry name" value="Acid-sensing ion channels like domains"/>
    <property type="match status" value="2"/>
</dbReference>
<evidence type="ECO:0000256" key="7">
    <source>
        <dbReference type="ARBA" id="ARBA00022692"/>
    </source>
</evidence>
<dbReference type="GO" id="GO:0005789">
    <property type="term" value="C:endoplasmic reticulum membrane"/>
    <property type="evidence" value="ECO:0007669"/>
    <property type="project" value="UniProtKB-SubCell"/>
</dbReference>
<evidence type="ECO:0000256" key="20">
    <source>
        <dbReference type="SAM" id="Phobius"/>
    </source>
</evidence>
<evidence type="ECO:0000256" key="19">
    <source>
        <dbReference type="RuleBase" id="RU000679"/>
    </source>
</evidence>
<keyword evidence="23" id="KW-1185">Reference proteome</keyword>
<accession>A0A8T0FRA5</accession>
<evidence type="ECO:0000256" key="1">
    <source>
        <dbReference type="ARBA" id="ARBA00004477"/>
    </source>
</evidence>
<protein>
    <recommendedName>
        <fullName evidence="4">vitamin-K-epoxide reductase (warfarin-sensitive)</fullName>
        <ecNumber evidence="4">1.17.4.4</ecNumber>
    </recommendedName>
</protein>
<evidence type="ECO:0000256" key="16">
    <source>
        <dbReference type="ARBA" id="ARBA00023201"/>
    </source>
</evidence>
<evidence type="ECO:0000256" key="18">
    <source>
        <dbReference type="ARBA" id="ARBA00023303"/>
    </source>
</evidence>
<dbReference type="AlphaFoldDB" id="A0A8T0FRA5"/>
<keyword evidence="5 19" id="KW-0813">Transport</keyword>
<dbReference type="Pfam" id="PF00858">
    <property type="entry name" value="ASC"/>
    <property type="match status" value="2"/>
</dbReference>
<dbReference type="InterPro" id="IPR038354">
    <property type="entry name" value="VKOR_sf"/>
</dbReference>
<dbReference type="EMBL" id="JABXBU010000003">
    <property type="protein sequence ID" value="KAF8792708.1"/>
    <property type="molecule type" value="Genomic_DNA"/>
</dbReference>
<keyword evidence="10 20" id="KW-1133">Transmembrane helix</keyword>
<evidence type="ECO:0000313" key="23">
    <source>
        <dbReference type="Proteomes" id="UP000807504"/>
    </source>
</evidence>
<reference evidence="22" key="2">
    <citation type="submission" date="2020-06" db="EMBL/GenBank/DDBJ databases">
        <authorList>
            <person name="Sheffer M."/>
        </authorList>
    </citation>
    <scope>NUCLEOTIDE SEQUENCE</scope>
</reference>
<dbReference type="GO" id="GO:0048038">
    <property type="term" value="F:quinone binding"/>
    <property type="evidence" value="ECO:0007669"/>
    <property type="project" value="UniProtKB-KW"/>
</dbReference>
<dbReference type="GO" id="GO:0005886">
    <property type="term" value="C:plasma membrane"/>
    <property type="evidence" value="ECO:0007669"/>
    <property type="project" value="TreeGrafter"/>
</dbReference>
<evidence type="ECO:0000256" key="8">
    <source>
        <dbReference type="ARBA" id="ARBA00022719"/>
    </source>
</evidence>
<keyword evidence="18 19" id="KW-0407">Ion channel</keyword>
<sequence length="917" mass="105210">MQYLWNEIYAETSFKKTLSKKTWIQDSWSDFNVDHKQNLEFPAVTVCYLNRMKELNDMIEGSEGRPILIRGYNSSSSLVLSERRAVQKSKKSEKLEQDSAVKFLNVYYKMSELERFRKGDHPADFVQKCIFNGRFCSEMNMYNYTNFRVGNCMTFNKGIPSSKPLQTTKTGVGTGLILDLKLEIDYYLSFAHTIGAKVVVHDPSETPNLEKEGFILSPGYETVISLKHSVIRRLPAPYKDQCYDYKNKVNPAKTSKRLCIRDCIQGQTFAKCGCIDLPLTAMNDLKPCDVMNKTEMKCLYDVLTNMSRVGLDCKCPLPCTSGFYNEMISKAHILQKIVLMKENKTYIHSRDLKFMGENLRMNIFYSNLQEFFYEQKPKWQEVELFCYLGNQLGLWVGLSFAAFFQIPEKLEFPAVSICNLNRKKIDRVPVKLGNVTGSPLIFSELRKLRFCKRDGNGTKFRDNKHDVILKSLMKYYEMDKETRFHLGIDPTEFVNECTFKGRFCSGDRLDYFDSFQFGNCITFNKKLQGVETLHVTEIGPENSLFLKLRLSPEWYLDTTHTIGAKVIIHDPSEIPNAEEEGFVIMPGYEFFVSLKQSVVRRLPAPYKDRCIDYNNQNQNSVHSKNSCIRTCIQQHNFARCGCIDISLGVMTDLKSCNVTNEEDACCLDYVLDDMARNGSPCNCPLPCTSVFYNKEISKSYLVPEGVPTWKKSSLTNIFPFEQPGEKILNDLMKKLFKPGHLRLNVFYSSLERLVYEQRPKIAVSELLSYIGNELGLWLGISMMILFEVLEKMALFLKSTALCCISGLLLSIYAYHVEVKKEEDANYTAMCDISEHMSCTAAFSSQYGKGFGFMEHIVGKDSILNQPNSVYGIIFYLIFMPLAEIPNLTLSKIMILLAVSVKISYYIDSKLKNSNIMF</sequence>
<dbReference type="InterPro" id="IPR042406">
    <property type="entry name" value="VKORC1/VKORC1L1"/>
</dbReference>
<comment type="caution">
    <text evidence="22">The sequence shown here is derived from an EMBL/GenBank/DDBJ whole genome shotgun (WGS) entry which is preliminary data.</text>
</comment>
<evidence type="ECO:0000256" key="15">
    <source>
        <dbReference type="ARBA" id="ARBA00023157"/>
    </source>
</evidence>
<keyword evidence="8" id="KW-0874">Quinone</keyword>
<dbReference type="GO" id="GO:0042373">
    <property type="term" value="P:vitamin K metabolic process"/>
    <property type="evidence" value="ECO:0007669"/>
    <property type="project" value="InterPro"/>
</dbReference>
<evidence type="ECO:0000256" key="2">
    <source>
        <dbReference type="ARBA" id="ARBA00006214"/>
    </source>
</evidence>
<dbReference type="InterPro" id="IPR001873">
    <property type="entry name" value="ENaC"/>
</dbReference>
<comment type="subcellular location">
    <subcellularLocation>
        <location evidence="1">Endoplasmic reticulum membrane</location>
        <topology evidence="1">Multi-pass membrane protein</topology>
    </subcellularLocation>
</comment>
<evidence type="ECO:0000256" key="14">
    <source>
        <dbReference type="ARBA" id="ARBA00023136"/>
    </source>
</evidence>
<feature type="domain" description="Vitamin K epoxide reductase" evidence="21">
    <location>
        <begin position="792"/>
        <end position="903"/>
    </location>
</feature>
<keyword evidence="7 19" id="KW-0812">Transmembrane</keyword>
<dbReference type="Pfam" id="PF07884">
    <property type="entry name" value="VKOR"/>
    <property type="match status" value="1"/>
</dbReference>
<dbReference type="PRINTS" id="PR01078">
    <property type="entry name" value="AMINACHANNEL"/>
</dbReference>
<evidence type="ECO:0000256" key="13">
    <source>
        <dbReference type="ARBA" id="ARBA00023065"/>
    </source>
</evidence>
<evidence type="ECO:0000259" key="21">
    <source>
        <dbReference type="SMART" id="SM00756"/>
    </source>
</evidence>
<evidence type="ECO:0000256" key="6">
    <source>
        <dbReference type="ARBA" id="ARBA00022461"/>
    </source>
</evidence>
<dbReference type="SMART" id="SM00756">
    <property type="entry name" value="VKc"/>
    <property type="match status" value="1"/>
</dbReference>
<evidence type="ECO:0000256" key="5">
    <source>
        <dbReference type="ARBA" id="ARBA00022448"/>
    </source>
</evidence>
<keyword evidence="12" id="KW-0915">Sodium</keyword>
<keyword evidence="16 19" id="KW-0739">Sodium transport</keyword>
<name>A0A8T0FRA5_ARGBR</name>